<dbReference type="AlphaFoldDB" id="A0A1L9TW39"/>
<protein>
    <recommendedName>
        <fullName evidence="4">RING-type domain-containing protein</fullName>
    </recommendedName>
</protein>
<feature type="compositionally biased region" description="Polar residues" evidence="1">
    <location>
        <begin position="181"/>
        <end position="196"/>
    </location>
</feature>
<gene>
    <name evidence="2" type="ORF">ASPSYDRAFT_25695</name>
</gene>
<feature type="region of interest" description="Disordered" evidence="1">
    <location>
        <begin position="306"/>
        <end position="337"/>
    </location>
</feature>
<feature type="region of interest" description="Disordered" evidence="1">
    <location>
        <begin position="181"/>
        <end position="265"/>
    </location>
</feature>
<organism evidence="2 3">
    <name type="scientific">Aspergillus sydowii CBS 593.65</name>
    <dbReference type="NCBI Taxonomy" id="1036612"/>
    <lineage>
        <taxon>Eukaryota</taxon>
        <taxon>Fungi</taxon>
        <taxon>Dikarya</taxon>
        <taxon>Ascomycota</taxon>
        <taxon>Pezizomycotina</taxon>
        <taxon>Eurotiomycetes</taxon>
        <taxon>Eurotiomycetidae</taxon>
        <taxon>Eurotiales</taxon>
        <taxon>Aspergillaceae</taxon>
        <taxon>Aspergillus</taxon>
        <taxon>Aspergillus subgen. Nidulantes</taxon>
    </lineage>
</organism>
<evidence type="ECO:0008006" key="4">
    <source>
        <dbReference type="Google" id="ProtNLM"/>
    </source>
</evidence>
<name>A0A1L9TW39_9EURO</name>
<dbReference type="PANTHER" id="PTHR21540:SF0">
    <property type="entry name" value="PHD FAMILY PROTEIN"/>
    <property type="match status" value="1"/>
</dbReference>
<dbReference type="RefSeq" id="XP_040707442.1">
    <property type="nucleotide sequence ID" value="XM_040844191.1"/>
</dbReference>
<feature type="compositionally biased region" description="Acidic residues" evidence="1">
    <location>
        <begin position="311"/>
        <end position="337"/>
    </location>
</feature>
<dbReference type="PANTHER" id="PTHR21540">
    <property type="entry name" value="RING FINGER AND SWIM DOMAIN-CONTAINING PROTEIN 2"/>
    <property type="match status" value="1"/>
</dbReference>
<keyword evidence="3" id="KW-1185">Reference proteome</keyword>
<dbReference type="SUPFAM" id="SSF57850">
    <property type="entry name" value="RING/U-box"/>
    <property type="match status" value="1"/>
</dbReference>
<accession>A0A1L9TW39</accession>
<dbReference type="InterPro" id="IPR039903">
    <property type="entry name" value="Zswim2"/>
</dbReference>
<feature type="compositionally biased region" description="Low complexity" evidence="1">
    <location>
        <begin position="123"/>
        <end position="143"/>
    </location>
</feature>
<feature type="region of interest" description="Disordered" evidence="1">
    <location>
        <begin position="108"/>
        <end position="161"/>
    </location>
</feature>
<evidence type="ECO:0000313" key="3">
    <source>
        <dbReference type="Proteomes" id="UP000184356"/>
    </source>
</evidence>
<proteinExistence type="predicted"/>
<sequence length="379" mass="41059">MPSQYYSSHPQISPLPHLSDIIKLKPEEEPHCVGFAATKGRRCHNPINARDRKMAVTLLHKGTRDLHQGYPIDDLLEDLAPLALCNRRHQNQAAEIVETWQRRVQRFERSSNMPAPVAPSRPPRATTSTSTSTSTSARTTSSSGQQGLGVERDSSLTTERLQRRVREMTLELERLRATVSATQSTVQNLDPSSNEQARAPSASVRPAGGVVDADTTSSDGSAVSRGISSTRSSGTTVSSSPVTLSSAPISPASTILTSPLGGTPRHVRTTARITLPSSRAGDATRRPIEGECGICLNPLRRTRSRAASSFGDEEGVDADTADDTDSGYEEESEEEVGDVEGLTWCRAQCGVNYHAECIGQWLQESTHRNCPTCRSGWIE</sequence>
<dbReference type="OrthoDB" id="8062037at2759"/>
<dbReference type="EMBL" id="KV878582">
    <property type="protein sequence ID" value="OJJ63636.1"/>
    <property type="molecule type" value="Genomic_DNA"/>
</dbReference>
<dbReference type="InterPro" id="IPR013083">
    <property type="entry name" value="Znf_RING/FYVE/PHD"/>
</dbReference>
<dbReference type="Gene3D" id="3.30.40.10">
    <property type="entry name" value="Zinc/RING finger domain, C3HC4 (zinc finger)"/>
    <property type="match status" value="1"/>
</dbReference>
<dbReference type="STRING" id="1036612.A0A1L9TW39"/>
<evidence type="ECO:0000256" key="1">
    <source>
        <dbReference type="SAM" id="MobiDB-lite"/>
    </source>
</evidence>
<dbReference type="GeneID" id="63760264"/>
<evidence type="ECO:0000313" key="2">
    <source>
        <dbReference type="EMBL" id="OJJ63636.1"/>
    </source>
</evidence>
<dbReference type="Proteomes" id="UP000184356">
    <property type="component" value="Unassembled WGS sequence"/>
</dbReference>
<feature type="compositionally biased region" description="Basic and acidic residues" evidence="1">
    <location>
        <begin position="150"/>
        <end position="161"/>
    </location>
</feature>
<dbReference type="VEuPathDB" id="FungiDB:ASPSYDRAFT_25695"/>
<reference evidence="3" key="1">
    <citation type="journal article" date="2017" name="Genome Biol.">
        <title>Comparative genomics reveals high biological diversity and specific adaptations in the industrially and medically important fungal genus Aspergillus.</title>
        <authorList>
            <person name="de Vries R.P."/>
            <person name="Riley R."/>
            <person name="Wiebenga A."/>
            <person name="Aguilar-Osorio G."/>
            <person name="Amillis S."/>
            <person name="Uchima C.A."/>
            <person name="Anderluh G."/>
            <person name="Asadollahi M."/>
            <person name="Askin M."/>
            <person name="Barry K."/>
            <person name="Battaglia E."/>
            <person name="Bayram O."/>
            <person name="Benocci T."/>
            <person name="Braus-Stromeyer S.A."/>
            <person name="Caldana C."/>
            <person name="Canovas D."/>
            <person name="Cerqueira G.C."/>
            <person name="Chen F."/>
            <person name="Chen W."/>
            <person name="Choi C."/>
            <person name="Clum A."/>
            <person name="Dos Santos R.A."/>
            <person name="Damasio A.R."/>
            <person name="Diallinas G."/>
            <person name="Emri T."/>
            <person name="Fekete E."/>
            <person name="Flipphi M."/>
            <person name="Freyberg S."/>
            <person name="Gallo A."/>
            <person name="Gournas C."/>
            <person name="Habgood R."/>
            <person name="Hainaut M."/>
            <person name="Harispe M.L."/>
            <person name="Henrissat B."/>
            <person name="Hilden K.S."/>
            <person name="Hope R."/>
            <person name="Hossain A."/>
            <person name="Karabika E."/>
            <person name="Karaffa L."/>
            <person name="Karanyi Z."/>
            <person name="Krasevec N."/>
            <person name="Kuo A."/>
            <person name="Kusch H."/>
            <person name="LaButti K."/>
            <person name="Lagendijk E.L."/>
            <person name="Lapidus A."/>
            <person name="Levasseur A."/>
            <person name="Lindquist E."/>
            <person name="Lipzen A."/>
            <person name="Logrieco A.F."/>
            <person name="MacCabe A."/>
            <person name="Maekelae M.R."/>
            <person name="Malavazi I."/>
            <person name="Melin P."/>
            <person name="Meyer V."/>
            <person name="Mielnichuk N."/>
            <person name="Miskei M."/>
            <person name="Molnar A.P."/>
            <person name="Mule G."/>
            <person name="Ngan C.Y."/>
            <person name="Orejas M."/>
            <person name="Orosz E."/>
            <person name="Ouedraogo J.P."/>
            <person name="Overkamp K.M."/>
            <person name="Park H.-S."/>
            <person name="Perrone G."/>
            <person name="Piumi F."/>
            <person name="Punt P.J."/>
            <person name="Ram A.F."/>
            <person name="Ramon A."/>
            <person name="Rauscher S."/>
            <person name="Record E."/>
            <person name="Riano-Pachon D.M."/>
            <person name="Robert V."/>
            <person name="Roehrig J."/>
            <person name="Ruller R."/>
            <person name="Salamov A."/>
            <person name="Salih N.S."/>
            <person name="Samson R.A."/>
            <person name="Sandor E."/>
            <person name="Sanguinetti M."/>
            <person name="Schuetze T."/>
            <person name="Sepcic K."/>
            <person name="Shelest E."/>
            <person name="Sherlock G."/>
            <person name="Sophianopoulou V."/>
            <person name="Squina F.M."/>
            <person name="Sun H."/>
            <person name="Susca A."/>
            <person name="Todd R.B."/>
            <person name="Tsang A."/>
            <person name="Unkles S.E."/>
            <person name="van de Wiele N."/>
            <person name="van Rossen-Uffink D."/>
            <person name="Oliveira J.V."/>
            <person name="Vesth T.C."/>
            <person name="Visser J."/>
            <person name="Yu J.-H."/>
            <person name="Zhou M."/>
            <person name="Andersen M.R."/>
            <person name="Archer D.B."/>
            <person name="Baker S.E."/>
            <person name="Benoit I."/>
            <person name="Brakhage A.A."/>
            <person name="Braus G.H."/>
            <person name="Fischer R."/>
            <person name="Frisvad J.C."/>
            <person name="Goldman G.H."/>
            <person name="Houbraken J."/>
            <person name="Oakley B."/>
            <person name="Pocsi I."/>
            <person name="Scazzocchio C."/>
            <person name="Seiboth B."/>
            <person name="vanKuyk P.A."/>
            <person name="Wortman J."/>
            <person name="Dyer P.S."/>
            <person name="Grigoriev I.V."/>
        </authorList>
    </citation>
    <scope>NUCLEOTIDE SEQUENCE [LARGE SCALE GENOMIC DNA]</scope>
    <source>
        <strain evidence="3">CBS 593.65</strain>
    </source>
</reference>
<dbReference type="GO" id="GO:0061630">
    <property type="term" value="F:ubiquitin protein ligase activity"/>
    <property type="evidence" value="ECO:0007669"/>
    <property type="project" value="InterPro"/>
</dbReference>
<feature type="compositionally biased region" description="Low complexity" evidence="1">
    <location>
        <begin position="221"/>
        <end position="250"/>
    </location>
</feature>